<gene>
    <name evidence="2" type="ORF">RCOM_0287070</name>
</gene>
<reference evidence="3" key="1">
    <citation type="journal article" date="2010" name="Nat. Biotechnol.">
        <title>Draft genome sequence of the oilseed species Ricinus communis.</title>
        <authorList>
            <person name="Chan A.P."/>
            <person name="Crabtree J."/>
            <person name="Zhao Q."/>
            <person name="Lorenzi H."/>
            <person name="Orvis J."/>
            <person name="Puiu D."/>
            <person name="Melake-Berhan A."/>
            <person name="Jones K.M."/>
            <person name="Redman J."/>
            <person name="Chen G."/>
            <person name="Cahoon E.B."/>
            <person name="Gedil M."/>
            <person name="Stanke M."/>
            <person name="Haas B.J."/>
            <person name="Wortman J.R."/>
            <person name="Fraser-Liggett C.M."/>
            <person name="Ravel J."/>
            <person name="Rabinowicz P.D."/>
        </authorList>
    </citation>
    <scope>NUCLEOTIDE SEQUENCE [LARGE SCALE GENOMIC DNA]</scope>
    <source>
        <strain evidence="3">cv. Hale</strain>
    </source>
</reference>
<dbReference type="InParanoid" id="B9T6W3"/>
<protein>
    <submittedName>
        <fullName evidence="2">Uncharacterized protein</fullName>
    </submittedName>
</protein>
<dbReference type="Proteomes" id="UP000008311">
    <property type="component" value="Unassembled WGS sequence"/>
</dbReference>
<evidence type="ECO:0000313" key="3">
    <source>
        <dbReference type="Proteomes" id="UP000008311"/>
    </source>
</evidence>
<accession>B9T6W3</accession>
<keyword evidence="3" id="KW-1185">Reference proteome</keyword>
<name>B9T6W3_RICCO</name>
<dbReference type="EMBL" id="EQ974655">
    <property type="protein sequence ID" value="EEF28402.1"/>
    <property type="molecule type" value="Genomic_DNA"/>
</dbReference>
<dbReference type="AlphaFoldDB" id="B9T6W3"/>
<sequence length="126" mass="13652">MSVDENVGIHDDVGVEEHDDNEFGGPIGTASTFEGLSSIIPSSQMQKLTSSINIPSNMVPVDEVFSSWLGRHSSSIASPETHLVASLNSQRCRSIYDILGDLPLFGSQVRRFSKEKTIGTKEKNSA</sequence>
<feature type="compositionally biased region" description="Basic and acidic residues" evidence="1">
    <location>
        <begin position="7"/>
        <end position="16"/>
    </location>
</feature>
<evidence type="ECO:0000313" key="2">
    <source>
        <dbReference type="EMBL" id="EEF28402.1"/>
    </source>
</evidence>
<proteinExistence type="predicted"/>
<organism evidence="2 3">
    <name type="scientific">Ricinus communis</name>
    <name type="common">Castor bean</name>
    <dbReference type="NCBI Taxonomy" id="3988"/>
    <lineage>
        <taxon>Eukaryota</taxon>
        <taxon>Viridiplantae</taxon>
        <taxon>Streptophyta</taxon>
        <taxon>Embryophyta</taxon>
        <taxon>Tracheophyta</taxon>
        <taxon>Spermatophyta</taxon>
        <taxon>Magnoliopsida</taxon>
        <taxon>eudicotyledons</taxon>
        <taxon>Gunneridae</taxon>
        <taxon>Pentapetalae</taxon>
        <taxon>rosids</taxon>
        <taxon>fabids</taxon>
        <taxon>Malpighiales</taxon>
        <taxon>Euphorbiaceae</taxon>
        <taxon>Acalyphoideae</taxon>
        <taxon>Acalypheae</taxon>
        <taxon>Ricinus</taxon>
    </lineage>
</organism>
<evidence type="ECO:0000256" key="1">
    <source>
        <dbReference type="SAM" id="MobiDB-lite"/>
    </source>
</evidence>
<feature type="region of interest" description="Disordered" evidence="1">
    <location>
        <begin position="1"/>
        <end position="25"/>
    </location>
</feature>